<dbReference type="Gene3D" id="2.60.40.10">
    <property type="entry name" value="Immunoglobulins"/>
    <property type="match status" value="1"/>
</dbReference>
<name>A0A7G5XIG7_9BACT</name>
<proteinExistence type="predicted"/>
<evidence type="ECO:0000259" key="4">
    <source>
        <dbReference type="Pfam" id="PF06580"/>
    </source>
</evidence>
<dbReference type="InterPro" id="IPR011110">
    <property type="entry name" value="Reg_prop"/>
</dbReference>
<dbReference type="InterPro" id="IPR013783">
    <property type="entry name" value="Ig-like_fold"/>
</dbReference>
<dbReference type="Pfam" id="PF07495">
    <property type="entry name" value="Y_Y_Y"/>
    <property type="match status" value="1"/>
</dbReference>
<dbReference type="Gene3D" id="2.130.10.10">
    <property type="entry name" value="YVTN repeat-like/Quinoprotein amine dehydrogenase"/>
    <property type="match status" value="2"/>
</dbReference>
<dbReference type="SUPFAM" id="SSF63829">
    <property type="entry name" value="Calcium-dependent phosphotriesterase"/>
    <property type="match status" value="2"/>
</dbReference>
<keyword evidence="2" id="KW-0812">Transmembrane</keyword>
<evidence type="ECO:0000256" key="2">
    <source>
        <dbReference type="SAM" id="Phobius"/>
    </source>
</evidence>
<dbReference type="Proteomes" id="UP000515344">
    <property type="component" value="Chromosome"/>
</dbReference>
<keyword evidence="1" id="KW-0597">Phosphoprotein</keyword>
<dbReference type="GO" id="GO:0016020">
    <property type="term" value="C:membrane"/>
    <property type="evidence" value="ECO:0007669"/>
    <property type="project" value="InterPro"/>
</dbReference>
<dbReference type="AlphaFoldDB" id="A0A7G5XIG7"/>
<feature type="signal peptide" evidence="3">
    <location>
        <begin position="1"/>
        <end position="19"/>
    </location>
</feature>
<keyword evidence="7" id="KW-1185">Reference proteome</keyword>
<feature type="chain" id="PRO_5028819699" evidence="3">
    <location>
        <begin position="20"/>
        <end position="995"/>
    </location>
</feature>
<dbReference type="KEGG" id="lacs:H4075_03445"/>
<dbReference type="InterPro" id="IPR010559">
    <property type="entry name" value="Sig_transdc_His_kin_internal"/>
</dbReference>
<feature type="domain" description="Signal transduction histidine kinase internal region" evidence="4">
    <location>
        <begin position="817"/>
        <end position="892"/>
    </location>
</feature>
<organism evidence="6 7">
    <name type="scientific">Lacibacter sediminis</name>
    <dbReference type="NCBI Taxonomy" id="2760713"/>
    <lineage>
        <taxon>Bacteria</taxon>
        <taxon>Pseudomonadati</taxon>
        <taxon>Bacteroidota</taxon>
        <taxon>Chitinophagia</taxon>
        <taxon>Chitinophagales</taxon>
        <taxon>Chitinophagaceae</taxon>
        <taxon>Lacibacter</taxon>
    </lineage>
</organism>
<keyword evidence="6" id="KW-0808">Transferase</keyword>
<evidence type="ECO:0000256" key="1">
    <source>
        <dbReference type="ARBA" id="ARBA00022553"/>
    </source>
</evidence>
<keyword evidence="6" id="KW-0418">Kinase</keyword>
<evidence type="ECO:0000313" key="6">
    <source>
        <dbReference type="EMBL" id="QNA45270.1"/>
    </source>
</evidence>
<dbReference type="RefSeq" id="WP_182804174.1">
    <property type="nucleotide sequence ID" value="NZ_CP060007.1"/>
</dbReference>
<keyword evidence="2" id="KW-0472">Membrane</keyword>
<dbReference type="Pfam" id="PF07494">
    <property type="entry name" value="Reg_prop"/>
    <property type="match status" value="3"/>
</dbReference>
<dbReference type="PANTHER" id="PTHR43547:SF2">
    <property type="entry name" value="HYBRID SIGNAL TRANSDUCTION HISTIDINE KINASE C"/>
    <property type="match status" value="1"/>
</dbReference>
<dbReference type="GO" id="GO:0000155">
    <property type="term" value="F:phosphorelay sensor kinase activity"/>
    <property type="evidence" value="ECO:0007669"/>
    <property type="project" value="InterPro"/>
</dbReference>
<dbReference type="InterPro" id="IPR015943">
    <property type="entry name" value="WD40/YVTN_repeat-like_dom_sf"/>
</dbReference>
<dbReference type="PANTHER" id="PTHR43547">
    <property type="entry name" value="TWO-COMPONENT HISTIDINE KINASE"/>
    <property type="match status" value="1"/>
</dbReference>
<dbReference type="InterPro" id="IPR011123">
    <property type="entry name" value="Y_Y_Y"/>
</dbReference>
<dbReference type="Pfam" id="PF06580">
    <property type="entry name" value="His_kinase"/>
    <property type="match status" value="1"/>
</dbReference>
<evidence type="ECO:0000313" key="7">
    <source>
        <dbReference type="Proteomes" id="UP000515344"/>
    </source>
</evidence>
<protein>
    <submittedName>
        <fullName evidence="6">Histidine kinase</fullName>
    </submittedName>
</protein>
<evidence type="ECO:0000259" key="5">
    <source>
        <dbReference type="Pfam" id="PF07495"/>
    </source>
</evidence>
<accession>A0A7G5XIG7</accession>
<feature type="transmembrane region" description="Helical" evidence="2">
    <location>
        <begin position="770"/>
        <end position="788"/>
    </location>
</feature>
<evidence type="ECO:0000256" key="3">
    <source>
        <dbReference type="SAM" id="SignalP"/>
    </source>
</evidence>
<dbReference type="EMBL" id="CP060007">
    <property type="protein sequence ID" value="QNA45270.1"/>
    <property type="molecule type" value="Genomic_DNA"/>
</dbReference>
<keyword evidence="2" id="KW-1133">Transmembrane helix</keyword>
<keyword evidence="3" id="KW-0732">Signal</keyword>
<gene>
    <name evidence="6" type="ORF">H4075_03445</name>
</gene>
<sequence>MKILLSILLTLFLLKDASAQQSRFFFRKLTVADGLNDGGVLAIAQDSKGFMWFSTRAGLNRFDGYSVKNYSHIAGDSTSLPTSLSRAMSVDSSGGFLVGLEDGMLEYNQQTDRFIPVAALQNTWVLQIEPVNKTTVFIATRKGLVKYNPLTRKAIFYRNSNNEIFKSGIFSMERQNNDLLLAFEKGFYRFNLLTEQLQKIEIPFLKNETITVAEVDADKNYWFVVRDRAGLLKVSPDLQRYEVYNEYLETGKNTIRNFTSIIADQKGRVWVTTQLQGLLVYNPAINRFERFLHDPLKIWTPSTNLHSTAYCDRNGVIWVAGNNGVNYFNPDKNLFRIIPVFDKEPDIRNRRVARIATEDKNGKLWFATIDGVVKFDPVTNEYREWNNREGETPMIHFNSVRGIFCDDENNIWIATGRGINKYLQKENKMIFYTAKDSIPEVFYFSADKDRKGNFWFSSRDGDGFYYYNIGEKKFHSIRSFPGMNVFAGEGGRKVYHDSKGRYWLGFNGSGAGMYDPSSGKHYRWQASNNKKEGIAGNSIVDITEDKKGIIWISTFTGLTSIDPVSFEIKNYNHTNGLINNSVSALAVDEQNRLWIATGAGLQLLDSSRNYFTSFGLQHGLPSIEFPEHAASVMTGGDIMMPTQNGFIHFSPQQFTKEHKKLVPFFTSFTLPGKPEQPLLQNKIELQYDENFFTIGFAAINFENASGTWYAYKLDGVDEDWKYTQNRFADYTKLPGGNYIFRVRASDDRTEWNCSEQTINIHIATVFYKTWWFRLLMFLLAIALVYAFYRYRIRQQKKLLELQGKAQLLEKEKVMVMYESLKQQLNPHFLFNSLTSLSGLIQTDQKMAGDFLEQMSKIYRYILKNRDSELVSLKEELAFVQVYINLQKTRFKEGLQVKIDVSEDELHKKIAPVTLQNLVENAMKHNIIDLDTPLIIDIVSEDGYLLVKNNLQKKNMVETSNKQGLASLQSLYQYLSRRPVLIEETASEFIIRIPLI</sequence>
<reference evidence="7" key="1">
    <citation type="submission" date="2020-08" db="EMBL/GenBank/DDBJ databases">
        <title>Lacibacter sp. S13-6-6 genome sequencing.</title>
        <authorList>
            <person name="Jin L."/>
        </authorList>
    </citation>
    <scope>NUCLEOTIDE SEQUENCE [LARGE SCALE GENOMIC DNA]</scope>
    <source>
        <strain evidence="7">S13-6-6</strain>
    </source>
</reference>
<feature type="domain" description="Two component regulator three Y" evidence="5">
    <location>
        <begin position="701"/>
        <end position="762"/>
    </location>
</feature>